<keyword evidence="3" id="KW-0675">Receptor</keyword>
<dbReference type="GO" id="GO:0043531">
    <property type="term" value="F:ADP binding"/>
    <property type="evidence" value="ECO:0007669"/>
    <property type="project" value="InterPro"/>
</dbReference>
<dbReference type="GO" id="GO:0007165">
    <property type="term" value="P:signal transduction"/>
    <property type="evidence" value="ECO:0007669"/>
    <property type="project" value="InterPro"/>
</dbReference>
<dbReference type="InterPro" id="IPR035897">
    <property type="entry name" value="Toll_tir_struct_dom_sf"/>
</dbReference>
<evidence type="ECO:0000313" key="3">
    <source>
        <dbReference type="EMBL" id="GFB30256.1"/>
    </source>
</evidence>
<dbReference type="EMBL" id="BKCJ010597093">
    <property type="protein sequence ID" value="GFB30256.1"/>
    <property type="molecule type" value="Genomic_DNA"/>
</dbReference>
<dbReference type="Pfam" id="PF01582">
    <property type="entry name" value="TIR"/>
    <property type="match status" value="2"/>
</dbReference>
<dbReference type="PANTHER" id="PTHR11017:SF544">
    <property type="entry name" value="ADP-RIBOSYL CYCLASE_CYCLIC ADP-RIBOSE HYDROLASE"/>
    <property type="match status" value="1"/>
</dbReference>
<dbReference type="InterPro" id="IPR000157">
    <property type="entry name" value="TIR_dom"/>
</dbReference>
<dbReference type="Pfam" id="PF00931">
    <property type="entry name" value="NB-ARC"/>
    <property type="match status" value="1"/>
</dbReference>
<feature type="domain" description="TIR" evidence="2">
    <location>
        <begin position="1"/>
        <end position="120"/>
    </location>
</feature>
<dbReference type="GO" id="GO:0006952">
    <property type="term" value="P:defense response"/>
    <property type="evidence" value="ECO:0007669"/>
    <property type="project" value="InterPro"/>
</dbReference>
<protein>
    <submittedName>
        <fullName evidence="3">Toll/interleukin-1 receptor (TIR) domain-containing protein</fullName>
    </submittedName>
</protein>
<dbReference type="InterPro" id="IPR044974">
    <property type="entry name" value="Disease_R_plants"/>
</dbReference>
<dbReference type="AlphaFoldDB" id="A0A699LE24"/>
<dbReference type="InterPro" id="IPR027417">
    <property type="entry name" value="P-loop_NTPase"/>
</dbReference>
<evidence type="ECO:0000256" key="1">
    <source>
        <dbReference type="ARBA" id="ARBA00022614"/>
    </source>
</evidence>
<dbReference type="SUPFAM" id="SSF52200">
    <property type="entry name" value="Toll/Interleukin receptor TIR domain"/>
    <property type="match status" value="1"/>
</dbReference>
<dbReference type="Gene3D" id="3.40.50.300">
    <property type="entry name" value="P-loop containing nucleotide triphosphate hydrolases"/>
    <property type="match status" value="1"/>
</dbReference>
<name>A0A699LE24_TANCI</name>
<dbReference type="InterPro" id="IPR042197">
    <property type="entry name" value="Apaf_helical"/>
</dbReference>
<organism evidence="3">
    <name type="scientific">Tanacetum cinerariifolium</name>
    <name type="common">Dalmatian daisy</name>
    <name type="synonym">Chrysanthemum cinerariifolium</name>
    <dbReference type="NCBI Taxonomy" id="118510"/>
    <lineage>
        <taxon>Eukaryota</taxon>
        <taxon>Viridiplantae</taxon>
        <taxon>Streptophyta</taxon>
        <taxon>Embryophyta</taxon>
        <taxon>Tracheophyta</taxon>
        <taxon>Spermatophyta</taxon>
        <taxon>Magnoliopsida</taxon>
        <taxon>eudicotyledons</taxon>
        <taxon>Gunneridae</taxon>
        <taxon>Pentapetalae</taxon>
        <taxon>asterids</taxon>
        <taxon>campanulids</taxon>
        <taxon>Asterales</taxon>
        <taxon>Asteraceae</taxon>
        <taxon>Asteroideae</taxon>
        <taxon>Anthemideae</taxon>
        <taxon>Anthemidinae</taxon>
        <taxon>Tanacetum</taxon>
    </lineage>
</organism>
<sequence>MASTSTSFVQKSFKYDDDEKIEKGETIDTQLIESIEESRFFIIVFSKDYAGSSWCLDELVKIIECRKTTFEKHENKEAAGKWRKALNEASNLAGWESKKTANGDESKLIEIIVDDIFKMIYSSSASVDGNLVGMETRIQAFLSSLELVTDDVRMIGIWGMGVSKSSLYGLNKLQEQFLYSVLHENIPVRSVHEGTNMIRGRKVLIVQDDVDNTKQLEALAGEPNWFKFGSIVMITTRDKQILLARGVKKVIDVNLLSHTEAIYLLSKNAFKREIPIEGYEELSRQVVKYADGHPLTIKVLGSLLCGQDEPMS</sequence>
<reference evidence="3" key="1">
    <citation type="journal article" date="2019" name="Sci. Rep.">
        <title>Draft genome of Tanacetum cinerariifolium, the natural source of mosquito coil.</title>
        <authorList>
            <person name="Yamashiro T."/>
            <person name="Shiraishi A."/>
            <person name="Satake H."/>
            <person name="Nakayama K."/>
        </authorList>
    </citation>
    <scope>NUCLEOTIDE SEQUENCE</scope>
</reference>
<dbReference type="SMART" id="SM00255">
    <property type="entry name" value="TIR"/>
    <property type="match status" value="1"/>
</dbReference>
<evidence type="ECO:0000259" key="2">
    <source>
        <dbReference type="PROSITE" id="PS50104"/>
    </source>
</evidence>
<dbReference type="Gene3D" id="1.10.8.430">
    <property type="entry name" value="Helical domain of apoptotic protease-activating factors"/>
    <property type="match status" value="1"/>
</dbReference>
<keyword evidence="1" id="KW-0433">Leucine-rich repeat</keyword>
<dbReference type="Gene3D" id="3.40.50.10140">
    <property type="entry name" value="Toll/interleukin-1 receptor homology (TIR) domain"/>
    <property type="match status" value="2"/>
</dbReference>
<comment type="caution">
    <text evidence="3">The sequence shown here is derived from an EMBL/GenBank/DDBJ whole genome shotgun (WGS) entry which is preliminary data.</text>
</comment>
<proteinExistence type="predicted"/>
<accession>A0A699LE24</accession>
<dbReference type="PANTHER" id="PTHR11017">
    <property type="entry name" value="LEUCINE-RICH REPEAT-CONTAINING PROTEIN"/>
    <property type="match status" value="1"/>
</dbReference>
<gene>
    <name evidence="3" type="ORF">Tci_702227</name>
</gene>
<dbReference type="InterPro" id="IPR002182">
    <property type="entry name" value="NB-ARC"/>
</dbReference>
<dbReference type="SUPFAM" id="SSF52540">
    <property type="entry name" value="P-loop containing nucleoside triphosphate hydrolases"/>
    <property type="match status" value="1"/>
</dbReference>
<dbReference type="PROSITE" id="PS50104">
    <property type="entry name" value="TIR"/>
    <property type="match status" value="1"/>
</dbReference>